<dbReference type="AlphaFoldDB" id="A0A812W8L5"/>
<organism evidence="8 9">
    <name type="scientific">Symbiodinium pilosum</name>
    <name type="common">Dinoflagellate</name>
    <dbReference type="NCBI Taxonomy" id="2952"/>
    <lineage>
        <taxon>Eukaryota</taxon>
        <taxon>Sar</taxon>
        <taxon>Alveolata</taxon>
        <taxon>Dinophyceae</taxon>
        <taxon>Suessiales</taxon>
        <taxon>Symbiodiniaceae</taxon>
        <taxon>Symbiodinium</taxon>
    </lineage>
</organism>
<dbReference type="Pfam" id="PF03619">
    <property type="entry name" value="Solute_trans_a"/>
    <property type="match status" value="1"/>
</dbReference>
<name>A0A812W8L5_SYMPI</name>
<dbReference type="InterPro" id="IPR005178">
    <property type="entry name" value="Ostalpha/TMEM184C"/>
</dbReference>
<dbReference type="OrthoDB" id="407741at2759"/>
<keyword evidence="3 6" id="KW-1133">Transmembrane helix</keyword>
<evidence type="ECO:0000313" key="9">
    <source>
        <dbReference type="Proteomes" id="UP000649617"/>
    </source>
</evidence>
<evidence type="ECO:0000256" key="5">
    <source>
        <dbReference type="ARBA" id="ARBA00023157"/>
    </source>
</evidence>
<keyword evidence="4 6" id="KW-0472">Membrane</keyword>
<accession>A0A812W8L5</accession>
<comment type="caution">
    <text evidence="8">The sequence shown here is derived from an EMBL/GenBank/DDBJ whole genome shotgun (WGS) entry which is preliminary data.</text>
</comment>
<dbReference type="GO" id="GO:0016020">
    <property type="term" value="C:membrane"/>
    <property type="evidence" value="ECO:0007669"/>
    <property type="project" value="UniProtKB-SubCell"/>
</dbReference>
<evidence type="ECO:0000256" key="6">
    <source>
        <dbReference type="SAM" id="Phobius"/>
    </source>
</evidence>
<dbReference type="InterPro" id="IPR000436">
    <property type="entry name" value="Sushi_SCR_CCP_dom"/>
</dbReference>
<evidence type="ECO:0000256" key="1">
    <source>
        <dbReference type="ARBA" id="ARBA00004141"/>
    </source>
</evidence>
<feature type="non-terminal residue" evidence="8">
    <location>
        <position position="1"/>
    </location>
</feature>
<evidence type="ECO:0000313" key="8">
    <source>
        <dbReference type="EMBL" id="CAE7663928.1"/>
    </source>
</evidence>
<dbReference type="Proteomes" id="UP000649617">
    <property type="component" value="Unassembled WGS sequence"/>
</dbReference>
<keyword evidence="9" id="KW-1185">Reference proteome</keyword>
<feature type="domain" description="Sushi" evidence="7">
    <location>
        <begin position="670"/>
        <end position="726"/>
    </location>
</feature>
<dbReference type="SUPFAM" id="SSF49599">
    <property type="entry name" value="TRAF domain-like"/>
    <property type="match status" value="1"/>
</dbReference>
<evidence type="ECO:0000259" key="7">
    <source>
        <dbReference type="SMART" id="SM00032"/>
    </source>
</evidence>
<dbReference type="SMART" id="SM00032">
    <property type="entry name" value="CCP"/>
    <property type="match status" value="3"/>
</dbReference>
<dbReference type="EMBL" id="CAJNIZ010043604">
    <property type="protein sequence ID" value="CAE7663928.1"/>
    <property type="molecule type" value="Genomic_DNA"/>
</dbReference>
<evidence type="ECO:0000256" key="3">
    <source>
        <dbReference type="ARBA" id="ARBA00022989"/>
    </source>
</evidence>
<feature type="domain" description="Sushi" evidence="7">
    <location>
        <begin position="548"/>
        <end position="604"/>
    </location>
</feature>
<evidence type="ECO:0000256" key="4">
    <source>
        <dbReference type="ARBA" id="ARBA00023136"/>
    </source>
</evidence>
<feature type="transmembrane region" description="Helical" evidence="6">
    <location>
        <begin position="282"/>
        <end position="304"/>
    </location>
</feature>
<feature type="transmembrane region" description="Helical" evidence="6">
    <location>
        <begin position="235"/>
        <end position="256"/>
    </location>
</feature>
<feature type="transmembrane region" description="Helical" evidence="6">
    <location>
        <begin position="428"/>
        <end position="452"/>
    </location>
</feature>
<protein>
    <submittedName>
        <fullName evidence="8">Svep1 protein</fullName>
    </submittedName>
</protein>
<proteinExistence type="predicted"/>
<evidence type="ECO:0000256" key="2">
    <source>
        <dbReference type="ARBA" id="ARBA00022692"/>
    </source>
</evidence>
<gene>
    <name evidence="8" type="primary">Svep1</name>
    <name evidence="8" type="ORF">SPIL2461_LOCUS18113</name>
</gene>
<reference evidence="8" key="1">
    <citation type="submission" date="2021-02" db="EMBL/GenBank/DDBJ databases">
        <authorList>
            <person name="Dougan E. K."/>
            <person name="Rhodes N."/>
            <person name="Thang M."/>
            <person name="Chan C."/>
        </authorList>
    </citation>
    <scope>NUCLEOTIDE SEQUENCE</scope>
</reference>
<comment type="subcellular location">
    <subcellularLocation>
        <location evidence="1">Membrane</location>
        <topology evidence="1">Multi-pass membrane protein</topology>
    </subcellularLocation>
</comment>
<keyword evidence="5" id="KW-1015">Disulfide bond</keyword>
<feature type="domain" description="Sushi" evidence="7">
    <location>
        <begin position="609"/>
        <end position="666"/>
    </location>
</feature>
<sequence length="1199" mass="134411">MGPVDAVLLQFGLGAAALALRYFSRPFIACFQRCTSCVWNCLCCLCIYRRKRASVPEGAAEEPSRCLRLKRFLATHAAVRWYWFHMAMQLGFLTREFQVMSVAWQESWPREVLLSYCALWLTYTVVLVEVCHFSSVRNKDVVTKVTVDGILDMLLLPVNIGFFGHLCVRKLALPSNDEHSLHIISTIMESSEIWEAWALWSVLGLFVTVVDVESRRDPANREFAVPFRNLSLQGVRTWVFMIIVITTTRLVMTGVLQSRAPTMCFWASKTCTSCNELYDQNIHLAAGAVNFILCSFALAFVFTFEHSFDEYLSRIGPFWKFWGVKGVVSVTYFQWLVLSYGPLDLDEKRIYELHCLLCTLEMPILAVIHASCAYPYGQPWLDYLLQLQQQDMSENEAQGASSRVTRFRLTEFNVDFTFSTRSCQAQSWIFAFYVAFWSAGCLASHRLVVFVLPVAHEVQGPQPPIYHATCNTEGDIWHYLASESSKLHFQIRNDTIEKHRLPGVGGAWLPLCGRANLDCQPGFHGTPSLRCSPQGKYEPTGICKPIRCGQPNEEAGHARLHKNNLVIREWTSDMVISYECIRGFVGKVRAKCGLDGGWTFTGQCKEVLCPDPPLVPRAKPLLEPSELENRTWQAGMSLRYQCTDPFIGIITATCEDDGNFVLHGRCLAFCKTPPAVDNAIANYNNSVASFGWSEGMRVTYDCMPGWSGTVFATCREDGQYSIEGRCHMQCPDLNRMLEDTYGPAWTDVISVNGSRSLDLTGTGEADLVALSCAPGLAGMPLAACQEGRWQVLGTPCQGFPTSMGCSCKRQWKFCRNILQRNCIRWHGCHGSGSVRYGWCEVDEQLPCASANTPAWDYCVGQGPQDDPEMPLESEMGAVVLRYGLFVAAGLLSVAALLFLRQFLPVLDDSCLRLQEGLCEVQNNYTRKVTWVLRKASEKLRPPLLDDVKIQPHVSWFSPLFDAGGCHGLQLELQIFRAVDPPLEGQEVGDCAVYLWATRGCNLVYKLAVGSKSQLLEKRFNGRVPYGTTRLCFFTDQINREDDTLRVSCEILEAFRELESPVEPAAPHPPDWRKALLAEGKPVPEVDAVVAACRDHSGPEPLEGQLLYYMHINNRLLDLVKDQVDAMRCRMVRTVEWRIENASLLRLCFPEGEALCSPDFGAAGIEGLRLVFYPCGYLGATEGFCSLFLVAPAGAMLQCT</sequence>
<keyword evidence="2 6" id="KW-0812">Transmembrane</keyword>